<dbReference type="SUPFAM" id="SSF53822">
    <property type="entry name" value="Periplasmic binding protein-like I"/>
    <property type="match status" value="1"/>
</dbReference>
<reference evidence="2 3" key="1">
    <citation type="submission" date="2015-09" db="EMBL/GenBank/DDBJ databases">
        <title>Genome sequencing project for genomic taxonomy and phylogenomics of Bacillus-like bacteria.</title>
        <authorList>
            <person name="Liu B."/>
            <person name="Wang J."/>
            <person name="Zhu Y."/>
            <person name="Liu G."/>
            <person name="Chen Q."/>
            <person name="Chen Z."/>
            <person name="Lan J."/>
            <person name="Che J."/>
            <person name="Ge C."/>
            <person name="Shi H."/>
            <person name="Pan Z."/>
            <person name="Liu X."/>
        </authorList>
    </citation>
    <scope>NUCLEOTIDE SEQUENCE [LARGE SCALE GENOMIC DNA]</scope>
    <source>
        <strain evidence="2 3">FJAT-18043</strain>
    </source>
</reference>
<dbReference type="RefSeq" id="WP_053479041.1">
    <property type="nucleotide sequence ID" value="NZ_CP041305.1"/>
</dbReference>
<protein>
    <recommendedName>
        <fullName evidence="4">ABC transporter substrate-binding protein</fullName>
    </recommendedName>
</protein>
<dbReference type="Gene3D" id="3.40.50.2300">
    <property type="match status" value="2"/>
</dbReference>
<dbReference type="PANTHER" id="PTHR35271">
    <property type="entry name" value="ABC TRANSPORTER, SUBSTRATE-BINDING LIPOPROTEIN-RELATED"/>
    <property type="match status" value="1"/>
</dbReference>
<keyword evidence="1" id="KW-0472">Membrane</keyword>
<dbReference type="CDD" id="cd06325">
    <property type="entry name" value="PBP1_ABC_unchar_transporter"/>
    <property type="match status" value="1"/>
</dbReference>
<organism evidence="2 3">
    <name type="scientific">Cytobacillus solani</name>
    <dbReference type="NCBI Taxonomy" id="1637975"/>
    <lineage>
        <taxon>Bacteria</taxon>
        <taxon>Bacillati</taxon>
        <taxon>Bacillota</taxon>
        <taxon>Bacilli</taxon>
        <taxon>Bacillales</taxon>
        <taxon>Bacillaceae</taxon>
        <taxon>Cytobacillus</taxon>
    </lineage>
</organism>
<gene>
    <name evidence="2" type="ORF">AN957_04785</name>
</gene>
<sequence>MKIKWYFFILTIMVLSIISFPFIGNKDQKPLKIGIIMIGDSRYEKLIGLKKGMKELGYDDWSTEFLVKSGRDQEATLASQIDDLLNEKPELIVALGGIETLKLKEIMEKKNIQIPVVFAGVAAPKEIGLIKDYRSPGGLFTGINNYHTSLSGKRLEIFRDLVPSISRFHILYDEDIEVSKLSLENVKAAAERLSLEIIPWNVSDSKNFLSEMKHEIQVNDAILVMPGFKMESLSKEIAQFSKENHVPAMGLYENETEDGILASYGTSYFDQGYQSARFVSSIIQGNSPADIPVEMPDNIRFIVNQKVKSELGIKLNKDIIHLAEFINPNAEGMSQ</sequence>
<comment type="caution">
    <text evidence="2">The sequence shown here is derived from an EMBL/GenBank/DDBJ whole genome shotgun (WGS) entry which is preliminary data.</text>
</comment>
<dbReference type="EMBL" id="LJIX01000006">
    <property type="protein sequence ID" value="KQL17992.1"/>
    <property type="molecule type" value="Genomic_DNA"/>
</dbReference>
<evidence type="ECO:0000256" key="1">
    <source>
        <dbReference type="SAM" id="Phobius"/>
    </source>
</evidence>
<dbReference type="PANTHER" id="PTHR35271:SF1">
    <property type="entry name" value="ABC TRANSPORTER, SUBSTRATE-BINDING LIPOPROTEIN"/>
    <property type="match status" value="1"/>
</dbReference>
<dbReference type="InterPro" id="IPR028082">
    <property type="entry name" value="Peripla_BP_I"/>
</dbReference>
<evidence type="ECO:0008006" key="4">
    <source>
        <dbReference type="Google" id="ProtNLM"/>
    </source>
</evidence>
<dbReference type="AlphaFoldDB" id="A0A0Q3QKA0"/>
<dbReference type="PATRIC" id="fig|1637975.4.peg.647"/>
<keyword evidence="1" id="KW-0812">Transmembrane</keyword>
<keyword evidence="1" id="KW-1133">Transmembrane helix</keyword>
<dbReference type="InterPro" id="IPR007487">
    <property type="entry name" value="ABC_transpt-TYRBP-like"/>
</dbReference>
<dbReference type="Proteomes" id="UP000050996">
    <property type="component" value="Unassembled WGS sequence"/>
</dbReference>
<proteinExistence type="predicted"/>
<name>A0A0Q3QKA0_9BACI</name>
<accession>A0A0Q3QKA0</accession>
<dbReference type="Pfam" id="PF04392">
    <property type="entry name" value="ABC_sub_bind"/>
    <property type="match status" value="1"/>
</dbReference>
<dbReference type="STRING" id="1637975.AN957_04785"/>
<evidence type="ECO:0000313" key="2">
    <source>
        <dbReference type="EMBL" id="KQL17992.1"/>
    </source>
</evidence>
<evidence type="ECO:0000313" key="3">
    <source>
        <dbReference type="Proteomes" id="UP000050996"/>
    </source>
</evidence>
<feature type="transmembrane region" description="Helical" evidence="1">
    <location>
        <begin position="6"/>
        <end position="23"/>
    </location>
</feature>
<keyword evidence="3" id="KW-1185">Reference proteome</keyword>